<dbReference type="CDD" id="cd08288">
    <property type="entry name" value="MDR_yhdh"/>
    <property type="match status" value="1"/>
</dbReference>
<dbReference type="Proteomes" id="UP000437736">
    <property type="component" value="Unassembled WGS sequence"/>
</dbReference>
<evidence type="ECO:0000259" key="2">
    <source>
        <dbReference type="SMART" id="SM00829"/>
    </source>
</evidence>
<organism evidence="3 4">
    <name type="scientific">Acidiferrimicrobium australe</name>
    <dbReference type="NCBI Taxonomy" id="2664430"/>
    <lineage>
        <taxon>Bacteria</taxon>
        <taxon>Bacillati</taxon>
        <taxon>Actinomycetota</taxon>
        <taxon>Acidimicrobiia</taxon>
        <taxon>Acidimicrobiales</taxon>
        <taxon>Acidimicrobiaceae</taxon>
        <taxon>Acidiferrimicrobium</taxon>
    </lineage>
</organism>
<name>A0ABW9QTJ2_9ACTN</name>
<keyword evidence="4" id="KW-1185">Reference proteome</keyword>
<dbReference type="Pfam" id="PF00107">
    <property type="entry name" value="ADH_zinc_N"/>
    <property type="match status" value="1"/>
</dbReference>
<dbReference type="Gene3D" id="3.90.180.10">
    <property type="entry name" value="Medium-chain alcohol dehydrogenases, catalytic domain"/>
    <property type="match status" value="1"/>
</dbReference>
<dbReference type="SUPFAM" id="SSF50129">
    <property type="entry name" value="GroES-like"/>
    <property type="match status" value="1"/>
</dbReference>
<dbReference type="NCBIfam" id="TIGR02823">
    <property type="entry name" value="oxido_YhdH"/>
    <property type="match status" value="1"/>
</dbReference>
<dbReference type="InterPro" id="IPR020843">
    <property type="entry name" value="ER"/>
</dbReference>
<protein>
    <submittedName>
        <fullName evidence="3">Acryloyl-CoA reductase</fullName>
        <ecNumber evidence="3">1.3.1.95</ecNumber>
    </submittedName>
</protein>
<dbReference type="EC" id="1.3.1.95" evidence="3"/>
<dbReference type="Gene3D" id="3.40.50.720">
    <property type="entry name" value="NAD(P)-binding Rossmann-like Domain"/>
    <property type="match status" value="1"/>
</dbReference>
<dbReference type="InterPro" id="IPR013149">
    <property type="entry name" value="ADH-like_C"/>
</dbReference>
<gene>
    <name evidence="3" type="ORF">GHK86_09840</name>
</gene>
<evidence type="ECO:0000256" key="1">
    <source>
        <dbReference type="SAM" id="MobiDB-lite"/>
    </source>
</evidence>
<dbReference type="InterPro" id="IPR013154">
    <property type="entry name" value="ADH-like_N"/>
</dbReference>
<comment type="caution">
    <text evidence="3">The sequence shown here is derived from an EMBL/GenBank/DDBJ whole genome shotgun (WGS) entry which is preliminary data.</text>
</comment>
<reference evidence="3 4" key="1">
    <citation type="submission" date="2019-11" db="EMBL/GenBank/DDBJ databases">
        <title>Acidiferrimicrobium australis gen. nov., sp. nov., an acidophilic and obligately heterotrophic, member of the Actinobacteria that catalyses dissimilatory oxido- reduction of iron isolated from metal-rich acidic water in Chile.</title>
        <authorList>
            <person name="Gonzalez D."/>
            <person name="Huber K."/>
            <person name="Hedrich S."/>
            <person name="Rojas-Villalobos C."/>
            <person name="Quatrini R."/>
            <person name="Dinamarca M.A."/>
            <person name="Schwarz A."/>
            <person name="Canales C."/>
            <person name="Nancucheo I."/>
        </authorList>
    </citation>
    <scope>NUCLEOTIDE SEQUENCE [LARGE SCALE GENOMIC DNA]</scope>
    <source>
        <strain evidence="3 4">USS-CCA1</strain>
    </source>
</reference>
<dbReference type="InterPro" id="IPR051397">
    <property type="entry name" value="Zn-ADH-like_protein"/>
</dbReference>
<accession>A0ABW9QTJ2</accession>
<evidence type="ECO:0000313" key="4">
    <source>
        <dbReference type="Proteomes" id="UP000437736"/>
    </source>
</evidence>
<dbReference type="SUPFAM" id="SSF51735">
    <property type="entry name" value="NAD(P)-binding Rossmann-fold domains"/>
    <property type="match status" value="1"/>
</dbReference>
<dbReference type="SMART" id="SM00829">
    <property type="entry name" value="PKS_ER"/>
    <property type="match status" value="1"/>
</dbReference>
<dbReference type="Pfam" id="PF08240">
    <property type="entry name" value="ADH_N"/>
    <property type="match status" value="1"/>
</dbReference>
<sequence length="326" mass="33740">MPVRAVVSTGQGPAQLTELDDEDLPDGDVTVDVAYSSLNYKDGLAVTGRGRIVRRPPLVCGIDLAGTVAESASPDWSPGDEVVVTGWGLSETHPGGYTERQRLRSAWLVARPPGLTLAQTMAVGTAGLTAMLCVLALEDAGLSAGDGEVVVTGAGGGVGSVAVALLAHLGHRVVAATGRPALHEYLRGLGAADFVTREELARAAERPLESARWAGAIDTVGSTTLASVLRQAAYGAPVAACGLAGGDDLPITVLPFILRGVRLLGVDSVQCPTPRREQAWARLAADLDPDLLDRMTTVEPLTAVPRLAEDILAGRTQGRVVVDVRA</sequence>
<dbReference type="PANTHER" id="PTHR43677:SF1">
    <property type="entry name" value="ACRYLYL-COA REDUCTASE ACUI-RELATED"/>
    <property type="match status" value="1"/>
</dbReference>
<evidence type="ECO:0000313" key="3">
    <source>
        <dbReference type="EMBL" id="MST33018.1"/>
    </source>
</evidence>
<dbReference type="GO" id="GO:0043958">
    <property type="term" value="F:acryloyl-CoA reductase (NADH) activity"/>
    <property type="evidence" value="ECO:0007669"/>
    <property type="project" value="UniProtKB-EC"/>
</dbReference>
<dbReference type="EMBL" id="WJHE01000457">
    <property type="protein sequence ID" value="MST33018.1"/>
    <property type="molecule type" value="Genomic_DNA"/>
</dbReference>
<feature type="domain" description="Enoyl reductase (ER)" evidence="2">
    <location>
        <begin position="10"/>
        <end position="322"/>
    </location>
</feature>
<proteinExistence type="predicted"/>
<keyword evidence="3" id="KW-0560">Oxidoreductase</keyword>
<feature type="region of interest" description="Disordered" evidence="1">
    <location>
        <begin position="1"/>
        <end position="22"/>
    </location>
</feature>
<dbReference type="InterPro" id="IPR011032">
    <property type="entry name" value="GroES-like_sf"/>
</dbReference>
<dbReference type="PANTHER" id="PTHR43677">
    <property type="entry name" value="SHORT-CHAIN DEHYDROGENASE/REDUCTASE"/>
    <property type="match status" value="1"/>
</dbReference>
<dbReference type="InterPro" id="IPR036291">
    <property type="entry name" value="NAD(P)-bd_dom_sf"/>
</dbReference>
<dbReference type="InterPro" id="IPR014188">
    <property type="entry name" value="Acrylyl-CoA_reductase_AcuI"/>
</dbReference>